<feature type="transmembrane region" description="Helical" evidence="7">
    <location>
        <begin position="201"/>
        <end position="222"/>
    </location>
</feature>
<feature type="transmembrane region" description="Helical" evidence="7">
    <location>
        <begin position="425"/>
        <end position="450"/>
    </location>
</feature>
<dbReference type="PROSITE" id="PS50850">
    <property type="entry name" value="MFS"/>
    <property type="match status" value="1"/>
</dbReference>
<dbReference type="Pfam" id="PF05977">
    <property type="entry name" value="MFS_3"/>
    <property type="match status" value="1"/>
</dbReference>
<feature type="transmembrane region" description="Helical" evidence="7">
    <location>
        <begin position="314"/>
        <end position="333"/>
    </location>
</feature>
<evidence type="ECO:0000256" key="6">
    <source>
        <dbReference type="ARBA" id="ARBA00023136"/>
    </source>
</evidence>
<feature type="transmembrane region" description="Helical" evidence="7">
    <location>
        <begin position="340"/>
        <end position="359"/>
    </location>
</feature>
<protein>
    <submittedName>
        <fullName evidence="9">MFS transporter</fullName>
    </submittedName>
</protein>
<accession>A0A2G1QSM2</accession>
<dbReference type="Proteomes" id="UP000221168">
    <property type="component" value="Unassembled WGS sequence"/>
</dbReference>
<dbReference type="InterPro" id="IPR005829">
    <property type="entry name" value="Sugar_transporter_CS"/>
</dbReference>
<dbReference type="PANTHER" id="PTHR23513:SF9">
    <property type="entry name" value="ENTEROBACTIN EXPORTER ENTS"/>
    <property type="match status" value="1"/>
</dbReference>
<keyword evidence="6 7" id="KW-0472">Membrane</keyword>
<feature type="transmembrane region" description="Helical" evidence="7">
    <location>
        <begin position="136"/>
        <end position="157"/>
    </location>
</feature>
<evidence type="ECO:0000256" key="2">
    <source>
        <dbReference type="ARBA" id="ARBA00022448"/>
    </source>
</evidence>
<dbReference type="Gene3D" id="1.20.1250.20">
    <property type="entry name" value="MFS general substrate transporter like domains"/>
    <property type="match status" value="1"/>
</dbReference>
<evidence type="ECO:0000256" key="4">
    <source>
        <dbReference type="ARBA" id="ARBA00022692"/>
    </source>
</evidence>
<dbReference type="PROSITE" id="PS00216">
    <property type="entry name" value="SUGAR_TRANSPORT_1"/>
    <property type="match status" value="1"/>
</dbReference>
<evidence type="ECO:0000259" key="8">
    <source>
        <dbReference type="PROSITE" id="PS50850"/>
    </source>
</evidence>
<evidence type="ECO:0000256" key="1">
    <source>
        <dbReference type="ARBA" id="ARBA00004651"/>
    </source>
</evidence>
<dbReference type="EMBL" id="PDVP01000001">
    <property type="protein sequence ID" value="PHP68492.1"/>
    <property type="molecule type" value="Genomic_DNA"/>
</dbReference>
<dbReference type="InterPro" id="IPR010290">
    <property type="entry name" value="TM_effector"/>
</dbReference>
<evidence type="ECO:0000256" key="3">
    <source>
        <dbReference type="ARBA" id="ARBA00022475"/>
    </source>
</evidence>
<dbReference type="OrthoDB" id="7283966at2"/>
<dbReference type="SUPFAM" id="SSF103473">
    <property type="entry name" value="MFS general substrate transporter"/>
    <property type="match status" value="1"/>
</dbReference>
<gene>
    <name evidence="9" type="ORF">CSC94_00335</name>
</gene>
<feature type="transmembrane region" description="Helical" evidence="7">
    <location>
        <begin position="228"/>
        <end position="248"/>
    </location>
</feature>
<evidence type="ECO:0000256" key="5">
    <source>
        <dbReference type="ARBA" id="ARBA00022989"/>
    </source>
</evidence>
<feature type="transmembrane region" description="Helical" evidence="7">
    <location>
        <begin position="107"/>
        <end position="129"/>
    </location>
</feature>
<keyword evidence="2" id="KW-0813">Transport</keyword>
<evidence type="ECO:0000256" key="7">
    <source>
        <dbReference type="SAM" id="Phobius"/>
    </source>
</evidence>
<name>A0A2G1QSM2_9HYPH</name>
<keyword evidence="3" id="KW-1003">Cell membrane</keyword>
<dbReference type="GO" id="GO:0005886">
    <property type="term" value="C:plasma membrane"/>
    <property type="evidence" value="ECO:0007669"/>
    <property type="project" value="UniProtKB-SubCell"/>
</dbReference>
<sequence>MNGPWKGGRRRTFCHAITGSRPGVRHRTRVFAFKAFAGVAGESPEVIPGHVIVTEASAGTDSRFAAFSHPAYVRFWAARFLVTFSTQVVSVAVGWQVYDLTRDPFDLGLVGLIQFAPALLLVLVTGAAADRYGRRLVMGLAILLEAVCAGTILMLTLEGLSSATPIFVILAVFGVARAFFGPASSALVANLVPPRDFANAIAWNSSAWQTATIVGPVAGGLLYGAGAWAAYGLAAVFMLVAALLTFSIPKPAQHTEREQVTLEAIFGGFRYIREEKVVLGAISLDLFAVLLGGAVALMPVYARDILDLGPWGLGLLRSAPGVGAVAMGLFLAMNPVRDHAGIVMLLAVALFGLMTVLFGVSVTPWLSIVALALMGAADMISVYIRETLIQLWTPDRLRGRVSAVNMVFVGASNELGEFRAGTMAAWLGAVPAVVIGGVGAVGVAAFWAWLFPAMRRARHLDGRT</sequence>
<feature type="domain" description="Major facilitator superfamily (MFS) profile" evidence="8">
    <location>
        <begin position="71"/>
        <end position="455"/>
    </location>
</feature>
<feature type="transmembrane region" description="Helical" evidence="7">
    <location>
        <begin position="277"/>
        <end position="302"/>
    </location>
</feature>
<dbReference type="InterPro" id="IPR020846">
    <property type="entry name" value="MFS_dom"/>
</dbReference>
<dbReference type="PANTHER" id="PTHR23513">
    <property type="entry name" value="INTEGRAL MEMBRANE EFFLUX PROTEIN-RELATED"/>
    <property type="match status" value="1"/>
</dbReference>
<dbReference type="InterPro" id="IPR036259">
    <property type="entry name" value="MFS_trans_sf"/>
</dbReference>
<proteinExistence type="predicted"/>
<feature type="transmembrane region" description="Helical" evidence="7">
    <location>
        <begin position="163"/>
        <end position="180"/>
    </location>
</feature>
<dbReference type="AlphaFoldDB" id="A0A2G1QSM2"/>
<feature type="transmembrane region" description="Helical" evidence="7">
    <location>
        <begin position="76"/>
        <end position="95"/>
    </location>
</feature>
<dbReference type="GO" id="GO:0022857">
    <property type="term" value="F:transmembrane transporter activity"/>
    <property type="evidence" value="ECO:0007669"/>
    <property type="project" value="InterPro"/>
</dbReference>
<dbReference type="CDD" id="cd06173">
    <property type="entry name" value="MFS_MefA_like"/>
    <property type="match status" value="1"/>
</dbReference>
<organism evidence="9 10">
    <name type="scientific">Zhengella mangrovi</name>
    <dbReference type="NCBI Taxonomy" id="1982044"/>
    <lineage>
        <taxon>Bacteria</taxon>
        <taxon>Pseudomonadati</taxon>
        <taxon>Pseudomonadota</taxon>
        <taxon>Alphaproteobacteria</taxon>
        <taxon>Hyphomicrobiales</taxon>
        <taxon>Notoacmeibacteraceae</taxon>
        <taxon>Zhengella</taxon>
    </lineage>
</organism>
<comment type="caution">
    <text evidence="9">The sequence shown here is derived from an EMBL/GenBank/DDBJ whole genome shotgun (WGS) entry which is preliminary data.</text>
</comment>
<keyword evidence="5 7" id="KW-1133">Transmembrane helix</keyword>
<reference evidence="9 10" key="1">
    <citation type="submission" date="2017-10" db="EMBL/GenBank/DDBJ databases">
        <title>Sedimentibacterium mangrovi gen. nov., sp. nov., a novel member of family Phyllobacteriacea isolated from mangrove sediment.</title>
        <authorList>
            <person name="Liao H."/>
            <person name="Tian Y."/>
        </authorList>
    </citation>
    <scope>NUCLEOTIDE SEQUENCE [LARGE SCALE GENOMIC DNA]</scope>
    <source>
        <strain evidence="9 10">X9-2-2</strain>
    </source>
</reference>
<comment type="subcellular location">
    <subcellularLocation>
        <location evidence="1">Cell membrane</location>
        <topology evidence="1">Multi-pass membrane protein</topology>
    </subcellularLocation>
</comment>
<keyword evidence="10" id="KW-1185">Reference proteome</keyword>
<evidence type="ECO:0000313" key="10">
    <source>
        <dbReference type="Proteomes" id="UP000221168"/>
    </source>
</evidence>
<evidence type="ECO:0000313" key="9">
    <source>
        <dbReference type="EMBL" id="PHP68492.1"/>
    </source>
</evidence>
<keyword evidence="4 7" id="KW-0812">Transmembrane</keyword>